<keyword evidence="3" id="KW-1185">Reference proteome</keyword>
<dbReference type="RefSeq" id="WP_147129529.1">
    <property type="nucleotide sequence ID" value="NZ_BJXA01000009.1"/>
</dbReference>
<dbReference type="Pfam" id="PF10910">
    <property type="entry name" value="Phage_gene29"/>
    <property type="match status" value="1"/>
</dbReference>
<reference evidence="2 3" key="1">
    <citation type="submission" date="2019-07" db="EMBL/GenBank/DDBJ databases">
        <title>Whole genome shotgun sequence of Nocardia ninae NBRC 108245.</title>
        <authorList>
            <person name="Hosoyama A."/>
            <person name="Uohara A."/>
            <person name="Ohji S."/>
            <person name="Ichikawa N."/>
        </authorList>
    </citation>
    <scope>NUCLEOTIDE SEQUENCE [LARGE SCALE GENOMIC DNA]</scope>
    <source>
        <strain evidence="2 3">NBRC 108245</strain>
    </source>
</reference>
<gene>
    <name evidence="2" type="ORF">NN4_19030</name>
</gene>
<dbReference type="OrthoDB" id="4570349at2"/>
<evidence type="ECO:0000313" key="3">
    <source>
        <dbReference type="Proteomes" id="UP000321424"/>
    </source>
</evidence>
<name>A0A511M9P6_9NOCA</name>
<proteinExistence type="predicted"/>
<comment type="caution">
    <text evidence="2">The sequence shown here is derived from an EMBL/GenBank/DDBJ whole genome shotgun (WGS) entry which is preliminary data.</text>
</comment>
<organism evidence="2 3">
    <name type="scientific">Nocardia ninae NBRC 108245</name>
    <dbReference type="NCBI Taxonomy" id="1210091"/>
    <lineage>
        <taxon>Bacteria</taxon>
        <taxon>Bacillati</taxon>
        <taxon>Actinomycetota</taxon>
        <taxon>Actinomycetes</taxon>
        <taxon>Mycobacteriales</taxon>
        <taxon>Nocardiaceae</taxon>
        <taxon>Nocardia</taxon>
    </lineage>
</organism>
<accession>A0A511M9P6</accession>
<dbReference type="InterPro" id="IPR021226">
    <property type="entry name" value="Phage_gene29"/>
</dbReference>
<sequence length="131" mass="14432">MNNTEAEQEQRAQIDAIKATLVNVPGMGSSPGTIPPPLAEVFAIHQYELGVRVDPALATKKYQPPFRGPRSAYNPAGRYVPLDEEDPEPIAIPKISEYTRQEREGILAQLRELGDIEDPKPEPNLAFVIDG</sequence>
<evidence type="ECO:0000256" key="1">
    <source>
        <dbReference type="SAM" id="MobiDB-lite"/>
    </source>
</evidence>
<dbReference type="EMBL" id="BJXA01000009">
    <property type="protein sequence ID" value="GEM37384.1"/>
    <property type="molecule type" value="Genomic_DNA"/>
</dbReference>
<dbReference type="Proteomes" id="UP000321424">
    <property type="component" value="Unassembled WGS sequence"/>
</dbReference>
<feature type="region of interest" description="Disordered" evidence="1">
    <location>
        <begin position="62"/>
        <end position="85"/>
    </location>
</feature>
<evidence type="ECO:0000313" key="2">
    <source>
        <dbReference type="EMBL" id="GEM37384.1"/>
    </source>
</evidence>
<protein>
    <submittedName>
        <fullName evidence="2">Uncharacterized protein</fullName>
    </submittedName>
</protein>
<dbReference type="AlphaFoldDB" id="A0A511M9P6"/>